<comment type="catalytic activity">
    <reaction evidence="14 16">
        <text>4-(phosphooxy)-L-threonine + 2-oxoglutarate = (R)-3-hydroxy-2-oxo-4-phosphooxybutanoate + L-glutamate</text>
        <dbReference type="Rhea" id="RHEA:16573"/>
        <dbReference type="ChEBI" id="CHEBI:16810"/>
        <dbReference type="ChEBI" id="CHEBI:29985"/>
        <dbReference type="ChEBI" id="CHEBI:58452"/>
        <dbReference type="ChEBI" id="CHEBI:58538"/>
        <dbReference type="EC" id="2.6.1.52"/>
    </reaction>
</comment>
<dbReference type="InterPro" id="IPR015422">
    <property type="entry name" value="PyrdxlP-dep_Trfase_small"/>
</dbReference>
<dbReference type="InterPro" id="IPR015424">
    <property type="entry name" value="PyrdxlP-dep_Trfase"/>
</dbReference>
<comment type="pathway">
    <text evidence="3 16">Cofactor biosynthesis; pyridoxine 5'-phosphate biosynthesis; pyridoxine 5'-phosphate from D-erythrose 4-phosphate: step 3/5.</text>
</comment>
<dbReference type="SUPFAM" id="SSF53383">
    <property type="entry name" value="PLP-dependent transferases"/>
    <property type="match status" value="1"/>
</dbReference>
<feature type="binding site" evidence="16">
    <location>
        <position position="255"/>
    </location>
    <ligand>
        <name>pyridoxal 5'-phosphate</name>
        <dbReference type="ChEBI" id="CHEBI:597326"/>
    </ligand>
</feature>
<evidence type="ECO:0000256" key="2">
    <source>
        <dbReference type="ARBA" id="ARBA00004496"/>
    </source>
</evidence>
<evidence type="ECO:0000313" key="18">
    <source>
        <dbReference type="EMBL" id="BAV40115.1"/>
    </source>
</evidence>
<dbReference type="GO" id="GO:0008453">
    <property type="term" value="F:alanine-glyoxylate transaminase activity"/>
    <property type="evidence" value="ECO:0007669"/>
    <property type="project" value="TreeGrafter"/>
</dbReference>
<feature type="binding site" evidence="16">
    <location>
        <position position="164"/>
    </location>
    <ligand>
        <name>pyridoxal 5'-phosphate</name>
        <dbReference type="ChEBI" id="CHEBI:597326"/>
    </ligand>
</feature>
<reference evidence="18 19" key="1">
    <citation type="submission" date="2016-08" db="EMBL/GenBank/DDBJ databases">
        <title>Complete genome sequence of Mycobacterium shinshuense, a subspecies of M. ulcerans.</title>
        <authorList>
            <person name="Yoshida M."/>
            <person name="Ogura Y."/>
            <person name="Hayashi T."/>
            <person name="Hoshino Y."/>
        </authorList>
    </citation>
    <scope>NUCLEOTIDE SEQUENCE [LARGE SCALE GENOMIC DNA]</scope>
    <source>
        <strain evidence="19">ATCC 33728</strain>
    </source>
</reference>
<evidence type="ECO:0000256" key="8">
    <source>
        <dbReference type="ARBA" id="ARBA00022576"/>
    </source>
</evidence>
<dbReference type="PANTHER" id="PTHR21152">
    <property type="entry name" value="AMINOTRANSFERASE CLASS V"/>
    <property type="match status" value="1"/>
</dbReference>
<evidence type="ECO:0000313" key="19">
    <source>
        <dbReference type="Proteomes" id="UP000218067"/>
    </source>
</evidence>
<dbReference type="Pfam" id="PF00266">
    <property type="entry name" value="Aminotran_5"/>
    <property type="match status" value="1"/>
</dbReference>
<dbReference type="Gene3D" id="3.90.1150.10">
    <property type="entry name" value="Aspartate Aminotransferase, domain 1"/>
    <property type="match status" value="1"/>
</dbReference>
<dbReference type="UniPathway" id="UPA00135">
    <property type="reaction ID" value="UER00197"/>
</dbReference>
<gene>
    <name evidence="16 18" type="primary">serC</name>
    <name evidence="18" type="ORF">SHTP_0772</name>
</gene>
<protein>
    <recommendedName>
        <fullName evidence="16">Phosphoserine aminotransferase</fullName>
        <ecNumber evidence="16">2.6.1.52</ecNumber>
    </recommendedName>
    <alternativeName>
        <fullName evidence="16">Phosphohydroxythreonine aminotransferase</fullName>
        <shortName evidence="16">PSAT</shortName>
    </alternativeName>
</protein>
<dbReference type="InterPro" id="IPR015421">
    <property type="entry name" value="PyrdxlP-dep_Trfase_major"/>
</dbReference>
<comment type="caution">
    <text evidence="16">Lacks conserved residue(s) required for the propagation of feature annotation.</text>
</comment>
<evidence type="ECO:0000256" key="1">
    <source>
        <dbReference type="ARBA" id="ARBA00003483"/>
    </source>
</evidence>
<dbReference type="AlphaFoldDB" id="A0A1B4XZ81"/>
<dbReference type="NCBIfam" id="TIGR01366">
    <property type="entry name" value="serC_3"/>
    <property type="match status" value="1"/>
</dbReference>
<keyword evidence="10 16" id="KW-0808">Transferase</keyword>
<feature type="modified residue" description="N6-(pyridoxal phosphate)lysine" evidence="16">
    <location>
        <position position="256"/>
    </location>
</feature>
<dbReference type="UniPathway" id="UPA00244">
    <property type="reaction ID" value="UER00311"/>
</dbReference>
<dbReference type="InterPro" id="IPR000192">
    <property type="entry name" value="Aminotrans_V_dom"/>
</dbReference>
<dbReference type="PANTHER" id="PTHR21152:SF40">
    <property type="entry name" value="ALANINE--GLYOXYLATE AMINOTRANSFERASE"/>
    <property type="match status" value="1"/>
</dbReference>
<keyword evidence="11 16" id="KW-0663">Pyridoxal phosphate</keyword>
<feature type="binding site" evidence="16">
    <location>
        <begin position="140"/>
        <end position="141"/>
    </location>
    <ligand>
        <name>pyridoxal 5'-phosphate</name>
        <dbReference type="ChEBI" id="CHEBI:597326"/>
    </ligand>
</feature>
<evidence type="ECO:0000256" key="4">
    <source>
        <dbReference type="ARBA" id="ARBA00005099"/>
    </source>
</evidence>
<dbReference type="GO" id="GO:0019265">
    <property type="term" value="P:glycine biosynthetic process, by transamination of glyoxylate"/>
    <property type="evidence" value="ECO:0007669"/>
    <property type="project" value="TreeGrafter"/>
</dbReference>
<evidence type="ECO:0000256" key="7">
    <source>
        <dbReference type="ARBA" id="ARBA00022490"/>
    </source>
</evidence>
<dbReference type="GO" id="GO:0008615">
    <property type="term" value="P:pyridoxine biosynthetic process"/>
    <property type="evidence" value="ECO:0007669"/>
    <property type="project" value="UniProtKB-UniRule"/>
</dbReference>
<keyword evidence="7 16" id="KW-0963">Cytoplasm</keyword>
<dbReference type="EC" id="2.6.1.52" evidence="16"/>
<feature type="binding site" evidence="16">
    <location>
        <position position="210"/>
    </location>
    <ligand>
        <name>pyridoxal 5'-phosphate</name>
        <dbReference type="ChEBI" id="CHEBI:597326"/>
    </ligand>
</feature>
<comment type="function">
    <text evidence="1 16">Catalyzes the reversible conversion of 3-phosphohydroxypyruvate to phosphoserine and of 3-hydroxy-2-oxo-4-phosphonooxybutanoate to phosphohydroxythreonine.</text>
</comment>
<feature type="domain" description="Aminotransferase class V" evidence="17">
    <location>
        <begin position="102"/>
        <end position="391"/>
    </location>
</feature>
<keyword evidence="12 16" id="KW-0664">Pyridoxine biosynthesis</keyword>
<dbReference type="EMBL" id="AP017624">
    <property type="protein sequence ID" value="BAV40115.1"/>
    <property type="molecule type" value="Genomic_DNA"/>
</dbReference>
<accession>A0A1B4XZ81</accession>
<organism evidence="18 19">
    <name type="scientific">Mycobacterium ulcerans subsp. shinshuense</name>
    <dbReference type="NCBI Taxonomy" id="1124626"/>
    <lineage>
        <taxon>Bacteria</taxon>
        <taxon>Bacillati</taxon>
        <taxon>Actinomycetota</taxon>
        <taxon>Actinomycetes</taxon>
        <taxon>Mycobacteriales</taxon>
        <taxon>Mycobacteriaceae</taxon>
        <taxon>Mycobacterium</taxon>
        <taxon>Mycobacterium ulcerans group</taxon>
    </lineage>
</organism>
<feature type="binding site" evidence="16">
    <location>
        <position position="232"/>
    </location>
    <ligand>
        <name>pyridoxal 5'-phosphate</name>
        <dbReference type="ChEBI" id="CHEBI:597326"/>
    </ligand>
</feature>
<proteinExistence type="inferred from homology"/>
<name>A0A1B4XZ81_MYCUL</name>
<sequence>MNTVPLVPGIIQTLERESGPSPSGRSTVGSLTSDRAARHFSARLVTTAPPLITLITMADQLATSLDIPANLKPSDGRFGCGPSKVRPAQLQALASTAAELFGTSHRQAPIKNLVGQVRSGLTDLFSLPDGYEVILGNGGATAFWDAAAFGLIDKRSLHLTYGEFSSKFASAVAKNPFIGDPIIIKADPGSAPEPQADPSVDVVAWAHNETSTGVAVPVHRPAGSGEALVVIDATSGAGGLPVDITEVDAYYFAPQKNFASDGGLWLAIMSPAALARVEAIAASGRWVPDFLSLPIAIENSLKNQTYNTPAIATLVLLAEQLDWLLGNGGLDWAVKRTVDSSQRLYSWAQERPYTTPFVSDPALRSQVVGTIDFVDDVDAAAVAKTLRANGIVDTEPYRKLGRNQLRVAMFPAVEPDDISALTQCIDWVVERL</sequence>
<evidence type="ECO:0000256" key="16">
    <source>
        <dbReference type="HAMAP-Rule" id="MF_00160"/>
    </source>
</evidence>
<evidence type="ECO:0000256" key="15">
    <source>
        <dbReference type="ARBA" id="ARBA00049007"/>
    </source>
</evidence>
<comment type="subcellular location">
    <subcellularLocation>
        <location evidence="2 16">Cytoplasm</location>
    </subcellularLocation>
</comment>
<evidence type="ECO:0000256" key="13">
    <source>
        <dbReference type="ARBA" id="ARBA00023299"/>
    </source>
</evidence>
<dbReference type="GO" id="GO:0030170">
    <property type="term" value="F:pyridoxal phosphate binding"/>
    <property type="evidence" value="ECO:0007669"/>
    <property type="project" value="UniProtKB-UniRule"/>
</dbReference>
<dbReference type="GO" id="GO:0005737">
    <property type="term" value="C:cytoplasm"/>
    <property type="evidence" value="ECO:0007669"/>
    <property type="project" value="UniProtKB-SubCell"/>
</dbReference>
<dbReference type="Proteomes" id="UP000218067">
    <property type="component" value="Chromosome"/>
</dbReference>
<evidence type="ECO:0000256" key="3">
    <source>
        <dbReference type="ARBA" id="ARBA00004915"/>
    </source>
</evidence>
<evidence type="ECO:0000256" key="9">
    <source>
        <dbReference type="ARBA" id="ARBA00022605"/>
    </source>
</evidence>
<dbReference type="InterPro" id="IPR022278">
    <property type="entry name" value="Pser_aminoTfrase"/>
</dbReference>
<comment type="pathway">
    <text evidence="4 16">Amino-acid biosynthesis; L-serine biosynthesis; L-serine from 3-phospho-D-glycerate: step 2/3.</text>
</comment>
<dbReference type="GO" id="GO:0004648">
    <property type="term" value="F:O-phospho-L-serine:2-oxoglutarate aminotransferase activity"/>
    <property type="evidence" value="ECO:0007669"/>
    <property type="project" value="UniProtKB-UniRule"/>
</dbReference>
<evidence type="ECO:0000256" key="14">
    <source>
        <dbReference type="ARBA" id="ARBA00047630"/>
    </source>
</evidence>
<keyword evidence="9 16" id="KW-0028">Amino-acid biosynthesis</keyword>
<dbReference type="FunFam" id="3.90.1150.10:FF:000084">
    <property type="entry name" value="Phosphoserine aminotransferase"/>
    <property type="match status" value="1"/>
</dbReference>
<keyword evidence="8 16" id="KW-0032">Aminotransferase</keyword>
<evidence type="ECO:0000256" key="5">
    <source>
        <dbReference type="ARBA" id="ARBA00006904"/>
    </source>
</evidence>
<dbReference type="InterPro" id="IPR006272">
    <property type="entry name" value="Pser_aminoTfrase_mycobac"/>
</dbReference>
<dbReference type="GO" id="GO:0004760">
    <property type="term" value="F:L-serine-pyruvate transaminase activity"/>
    <property type="evidence" value="ECO:0007669"/>
    <property type="project" value="TreeGrafter"/>
</dbReference>
<comment type="catalytic activity">
    <reaction evidence="15 16">
        <text>O-phospho-L-serine + 2-oxoglutarate = 3-phosphooxypyruvate + L-glutamate</text>
        <dbReference type="Rhea" id="RHEA:14329"/>
        <dbReference type="ChEBI" id="CHEBI:16810"/>
        <dbReference type="ChEBI" id="CHEBI:18110"/>
        <dbReference type="ChEBI" id="CHEBI:29985"/>
        <dbReference type="ChEBI" id="CHEBI:57524"/>
        <dbReference type="EC" id="2.6.1.52"/>
    </reaction>
</comment>
<keyword evidence="13 16" id="KW-0718">Serine biosynthesis</keyword>
<comment type="similarity">
    <text evidence="5 16">Belongs to the class-V pyridoxal-phosphate-dependent aminotransferase family. SerC subfamily.</text>
</comment>
<comment type="cofactor">
    <cofactor evidence="16">
        <name>pyridoxal 5'-phosphate</name>
        <dbReference type="ChEBI" id="CHEBI:597326"/>
    </cofactor>
    <text evidence="16">Binds 1 pyridoxal phosphate per subunit.</text>
</comment>
<dbReference type="Gene3D" id="3.40.640.10">
    <property type="entry name" value="Type I PLP-dependent aspartate aminotransferase-like (Major domain)"/>
    <property type="match status" value="1"/>
</dbReference>
<feature type="binding site" evidence="16">
    <location>
        <begin position="307"/>
        <end position="308"/>
    </location>
    <ligand>
        <name>pyridoxal 5'-phosphate</name>
        <dbReference type="ChEBI" id="CHEBI:597326"/>
    </ligand>
</feature>
<evidence type="ECO:0000256" key="6">
    <source>
        <dbReference type="ARBA" id="ARBA00011738"/>
    </source>
</evidence>
<evidence type="ECO:0000259" key="17">
    <source>
        <dbReference type="Pfam" id="PF00266"/>
    </source>
</evidence>
<evidence type="ECO:0000256" key="12">
    <source>
        <dbReference type="ARBA" id="ARBA00023096"/>
    </source>
</evidence>
<feature type="binding site" evidence="16">
    <location>
        <position position="106"/>
    </location>
    <ligand>
        <name>L-glutamate</name>
        <dbReference type="ChEBI" id="CHEBI:29985"/>
    </ligand>
</feature>
<comment type="subunit">
    <text evidence="6 16">Homodimer.</text>
</comment>
<dbReference type="GO" id="GO:0006564">
    <property type="term" value="P:L-serine biosynthetic process"/>
    <property type="evidence" value="ECO:0007669"/>
    <property type="project" value="UniProtKB-UniRule"/>
</dbReference>
<evidence type="ECO:0000256" key="10">
    <source>
        <dbReference type="ARBA" id="ARBA00022679"/>
    </source>
</evidence>
<dbReference type="HAMAP" id="MF_00160">
    <property type="entry name" value="SerC_aminotrans_5"/>
    <property type="match status" value="1"/>
</dbReference>
<evidence type="ECO:0000256" key="11">
    <source>
        <dbReference type="ARBA" id="ARBA00022898"/>
    </source>
</evidence>